<feature type="compositionally biased region" description="Low complexity" evidence="1">
    <location>
        <begin position="7"/>
        <end position="23"/>
    </location>
</feature>
<dbReference type="EMBL" id="QYUL01000001">
    <property type="protein sequence ID" value="RJF83618.1"/>
    <property type="molecule type" value="Genomic_DNA"/>
</dbReference>
<reference evidence="2 3" key="1">
    <citation type="submission" date="2018-09" db="EMBL/GenBank/DDBJ databases">
        <authorList>
            <person name="Zhu H."/>
        </authorList>
    </citation>
    <scope>NUCLEOTIDE SEQUENCE [LARGE SCALE GENOMIC DNA]</scope>
    <source>
        <strain evidence="2 3">K2W22B-5</strain>
    </source>
</reference>
<accession>A0A418W0X7</accession>
<gene>
    <name evidence="2" type="ORF">D3877_02920</name>
</gene>
<dbReference type="Proteomes" id="UP000283458">
    <property type="component" value="Unassembled WGS sequence"/>
</dbReference>
<keyword evidence="3" id="KW-1185">Reference proteome</keyword>
<feature type="region of interest" description="Disordered" evidence="1">
    <location>
        <begin position="1"/>
        <end position="29"/>
    </location>
</feature>
<dbReference type="RefSeq" id="WP_119829257.1">
    <property type="nucleotide sequence ID" value="NZ_QYUL01000001.1"/>
</dbReference>
<name>A0A418W0X7_9PROT</name>
<dbReference type="OrthoDB" id="7062678at2"/>
<protein>
    <submittedName>
        <fullName evidence="2">Uncharacterized protein</fullName>
    </submittedName>
</protein>
<organism evidence="2 3">
    <name type="scientific">Azospirillum cavernae</name>
    <dbReference type="NCBI Taxonomy" id="2320860"/>
    <lineage>
        <taxon>Bacteria</taxon>
        <taxon>Pseudomonadati</taxon>
        <taxon>Pseudomonadota</taxon>
        <taxon>Alphaproteobacteria</taxon>
        <taxon>Rhodospirillales</taxon>
        <taxon>Azospirillaceae</taxon>
        <taxon>Azospirillum</taxon>
    </lineage>
</organism>
<evidence type="ECO:0000256" key="1">
    <source>
        <dbReference type="SAM" id="MobiDB-lite"/>
    </source>
</evidence>
<dbReference type="AlphaFoldDB" id="A0A418W0X7"/>
<sequence length="123" mass="12829">MPSTPESTVASAAPTVALAPPAAESRPCDPSRRVVFSVIADADPGTLPRVLELVAKRGLVPLTLVSRLVDDTLTIEMEVGGMVRAESDHVGQCLRQIPMVARVTIGERALSVEGMASLLAAAE</sequence>
<evidence type="ECO:0000313" key="3">
    <source>
        <dbReference type="Proteomes" id="UP000283458"/>
    </source>
</evidence>
<comment type="caution">
    <text evidence="2">The sequence shown here is derived from an EMBL/GenBank/DDBJ whole genome shotgun (WGS) entry which is preliminary data.</text>
</comment>
<evidence type="ECO:0000313" key="2">
    <source>
        <dbReference type="EMBL" id="RJF83618.1"/>
    </source>
</evidence>
<proteinExistence type="predicted"/>